<gene>
    <name evidence="1" type="ORF">GCM10009737_33230</name>
</gene>
<organism evidence="1 2">
    <name type="scientific">Nocardioides lentus</name>
    <dbReference type="NCBI Taxonomy" id="338077"/>
    <lineage>
        <taxon>Bacteria</taxon>
        <taxon>Bacillati</taxon>
        <taxon>Actinomycetota</taxon>
        <taxon>Actinomycetes</taxon>
        <taxon>Propionibacteriales</taxon>
        <taxon>Nocardioidaceae</taxon>
        <taxon>Nocardioides</taxon>
    </lineage>
</organism>
<dbReference type="EMBL" id="BAAAMY010000010">
    <property type="protein sequence ID" value="GAA1928697.1"/>
    <property type="molecule type" value="Genomic_DNA"/>
</dbReference>
<accession>A0ABP5B2U0</accession>
<proteinExistence type="predicted"/>
<dbReference type="RefSeq" id="WP_344008759.1">
    <property type="nucleotide sequence ID" value="NZ_BAAAMY010000010.1"/>
</dbReference>
<evidence type="ECO:0008006" key="3">
    <source>
        <dbReference type="Google" id="ProtNLM"/>
    </source>
</evidence>
<sequence>MRDPLPRLTDGPSIYELVRDDLDGLGRLTTPRLKLPDEPEPAPGDLPWAHGALDGVNERFGREADPVQAAVVASALVAALREPTPPRLWDLHLLLQEEGAAGYVEPLLDQLVATRPDPEALSGLATWLATTSAHRDPVKIGLTLLGLIGTDAVRDVVLTLGAHEELTRQAALALHRGSSSPDRDVWTLAQRVEEWGRIECVHLLRGTTDPEIKDWLLRDGYRNGVLLEYLAFTAASTGDLLGALRRPGVDRALLTSAGEIIEAVIEGGPAEDLGDLGEAPALLDAYLDLLAERAETVVDLDAAVAILTVLLDEHPTAASEIAWPEADRARIAGKAAHVVGFAFWPDVVREALAADARGTFHRANRVAPRVGVDTFDLHLDRVRADPTGSSWFHAWQVADTERRRDVLVGVARDVFLPDGPDDTPVVDVGVGVAWRSPLDWTLQELRSHPGLGADLVLLGLTRSQNPNMALQVLGRWPVVAWPVGATDALTRLRGCGLDSYRDSHVEGLLRRATTE</sequence>
<dbReference type="Proteomes" id="UP001501612">
    <property type="component" value="Unassembled WGS sequence"/>
</dbReference>
<evidence type="ECO:0000313" key="1">
    <source>
        <dbReference type="EMBL" id="GAA1928697.1"/>
    </source>
</evidence>
<name>A0ABP5B2U0_9ACTN</name>
<comment type="caution">
    <text evidence="1">The sequence shown here is derived from an EMBL/GenBank/DDBJ whole genome shotgun (WGS) entry which is preliminary data.</text>
</comment>
<keyword evidence="2" id="KW-1185">Reference proteome</keyword>
<reference evidence="2" key="1">
    <citation type="journal article" date="2019" name="Int. J. Syst. Evol. Microbiol.">
        <title>The Global Catalogue of Microorganisms (GCM) 10K type strain sequencing project: providing services to taxonomists for standard genome sequencing and annotation.</title>
        <authorList>
            <consortium name="The Broad Institute Genomics Platform"/>
            <consortium name="The Broad Institute Genome Sequencing Center for Infectious Disease"/>
            <person name="Wu L."/>
            <person name="Ma J."/>
        </authorList>
    </citation>
    <scope>NUCLEOTIDE SEQUENCE [LARGE SCALE GENOMIC DNA]</scope>
    <source>
        <strain evidence="2">JCM 14046</strain>
    </source>
</reference>
<evidence type="ECO:0000313" key="2">
    <source>
        <dbReference type="Proteomes" id="UP001501612"/>
    </source>
</evidence>
<protein>
    <recommendedName>
        <fullName evidence="3">HEAT repeat domain-containing protein</fullName>
    </recommendedName>
</protein>